<dbReference type="Gene3D" id="3.30.70.120">
    <property type="match status" value="1"/>
</dbReference>
<dbReference type="SUPFAM" id="SSF54913">
    <property type="entry name" value="GlnB-like"/>
    <property type="match status" value="1"/>
</dbReference>
<gene>
    <name evidence="1" type="ordered locus">Rcas_0571</name>
</gene>
<dbReference type="InterPro" id="IPR015867">
    <property type="entry name" value="N-reg_PII/ATP_PRibTrfase_C"/>
</dbReference>
<name>A7NGV3_ROSCS</name>
<keyword evidence="2" id="KW-1185">Reference proteome</keyword>
<dbReference type="InterPro" id="IPR002187">
    <property type="entry name" value="N-reg_PII"/>
</dbReference>
<dbReference type="eggNOG" id="COG0347">
    <property type="taxonomic scope" value="Bacteria"/>
</dbReference>
<dbReference type="KEGG" id="rca:Rcas_0571"/>
<evidence type="ECO:0000313" key="1">
    <source>
        <dbReference type="EMBL" id="ABU56700.1"/>
    </source>
</evidence>
<dbReference type="EMBL" id="CP000804">
    <property type="protein sequence ID" value="ABU56700.1"/>
    <property type="molecule type" value="Genomic_DNA"/>
</dbReference>
<dbReference type="GO" id="GO:0030234">
    <property type="term" value="F:enzyme regulator activity"/>
    <property type="evidence" value="ECO:0007669"/>
    <property type="project" value="InterPro"/>
</dbReference>
<dbReference type="OrthoDB" id="330665at2"/>
<dbReference type="HOGENOM" id="CLU_169009_2_0_0"/>
<organism evidence="1 2">
    <name type="scientific">Roseiflexus castenholzii (strain DSM 13941 / HLO8)</name>
    <dbReference type="NCBI Taxonomy" id="383372"/>
    <lineage>
        <taxon>Bacteria</taxon>
        <taxon>Bacillati</taxon>
        <taxon>Chloroflexota</taxon>
        <taxon>Chloroflexia</taxon>
        <taxon>Chloroflexales</taxon>
        <taxon>Roseiflexineae</taxon>
        <taxon>Roseiflexaceae</taxon>
        <taxon>Roseiflexus</taxon>
    </lineage>
</organism>
<reference evidence="1 2" key="1">
    <citation type="submission" date="2007-08" db="EMBL/GenBank/DDBJ databases">
        <title>Complete sequence of Roseiflexus castenholzii DSM 13941.</title>
        <authorList>
            <consortium name="US DOE Joint Genome Institute"/>
            <person name="Copeland A."/>
            <person name="Lucas S."/>
            <person name="Lapidus A."/>
            <person name="Barry K."/>
            <person name="Glavina del Rio T."/>
            <person name="Dalin E."/>
            <person name="Tice H."/>
            <person name="Pitluck S."/>
            <person name="Thompson L.S."/>
            <person name="Brettin T."/>
            <person name="Bruce D."/>
            <person name="Detter J.C."/>
            <person name="Han C."/>
            <person name="Tapia R."/>
            <person name="Schmutz J."/>
            <person name="Larimer F."/>
            <person name="Land M."/>
            <person name="Hauser L."/>
            <person name="Kyrpides N."/>
            <person name="Mikhailova N."/>
            <person name="Bryant D.A."/>
            <person name="Hanada S."/>
            <person name="Tsukatani Y."/>
            <person name="Richardson P."/>
        </authorList>
    </citation>
    <scope>NUCLEOTIDE SEQUENCE [LARGE SCALE GENOMIC DNA]</scope>
    <source>
        <strain evidence="2">DSM 13941 / HLO8</strain>
    </source>
</reference>
<dbReference type="STRING" id="383372.Rcas_0571"/>
<proteinExistence type="predicted"/>
<dbReference type="Pfam" id="PF00543">
    <property type="entry name" value="P-II"/>
    <property type="match status" value="1"/>
</dbReference>
<dbReference type="RefSeq" id="WP_012119131.1">
    <property type="nucleotide sequence ID" value="NC_009767.1"/>
</dbReference>
<protein>
    <submittedName>
        <fullName evidence="1">Nitrogen regulatory protein P-II</fullName>
    </submittedName>
</protein>
<sequence length="100" mass="11091">MKLTTVRLVTIIAEPVLKDRLIHEIHALGAHGYTISEVHGEGTRGIHASQWQGGNIKIETLVSPEVADHILEAMADHYFPNYAVIAYVTDVQVMRGEKFA</sequence>
<dbReference type="InterPro" id="IPR011322">
    <property type="entry name" value="N-reg_PII-like_a/b"/>
</dbReference>
<accession>A7NGV3</accession>
<dbReference type="AlphaFoldDB" id="A7NGV3"/>
<dbReference type="GO" id="GO:0006808">
    <property type="term" value="P:regulation of nitrogen utilization"/>
    <property type="evidence" value="ECO:0007669"/>
    <property type="project" value="InterPro"/>
</dbReference>
<dbReference type="Proteomes" id="UP000000263">
    <property type="component" value="Chromosome"/>
</dbReference>
<evidence type="ECO:0000313" key="2">
    <source>
        <dbReference type="Proteomes" id="UP000000263"/>
    </source>
</evidence>